<evidence type="ECO:0000313" key="8">
    <source>
        <dbReference type="EMBL" id="EAY17377.1"/>
    </source>
</evidence>
<keyword evidence="4" id="KW-0862">Zinc</keyword>
<feature type="region of interest" description="Disordered" evidence="6">
    <location>
        <begin position="353"/>
        <end position="404"/>
    </location>
</feature>
<feature type="compositionally biased region" description="Basic and acidic residues" evidence="6">
    <location>
        <begin position="381"/>
        <end position="392"/>
    </location>
</feature>
<evidence type="ECO:0000256" key="2">
    <source>
        <dbReference type="ARBA" id="ARBA00022723"/>
    </source>
</evidence>
<dbReference type="SMART" id="SM00105">
    <property type="entry name" value="ArfGap"/>
    <property type="match status" value="1"/>
</dbReference>
<evidence type="ECO:0000313" key="9">
    <source>
        <dbReference type="Proteomes" id="UP000001542"/>
    </source>
</evidence>
<dbReference type="VEuPathDB" id="TrichDB:TVAG_319720"/>
<dbReference type="STRING" id="5722.A2DQC0"/>
<evidence type="ECO:0000256" key="4">
    <source>
        <dbReference type="ARBA" id="ARBA00022833"/>
    </source>
</evidence>
<name>A2DQC0_TRIV3</name>
<feature type="region of interest" description="Disordered" evidence="6">
    <location>
        <begin position="455"/>
        <end position="486"/>
    </location>
</feature>
<dbReference type="GO" id="GO:0005737">
    <property type="term" value="C:cytoplasm"/>
    <property type="evidence" value="ECO:0000318"/>
    <property type="project" value="GO_Central"/>
</dbReference>
<feature type="region of interest" description="Disordered" evidence="6">
    <location>
        <begin position="175"/>
        <end position="222"/>
    </location>
</feature>
<dbReference type="OrthoDB" id="6136903at2759"/>
<feature type="compositionally biased region" description="Polar residues" evidence="6">
    <location>
        <begin position="257"/>
        <end position="266"/>
    </location>
</feature>
<dbReference type="KEGG" id="tva:4775394"/>
<dbReference type="SUPFAM" id="SSF57863">
    <property type="entry name" value="ArfGap/RecO-like zinc finger"/>
    <property type="match status" value="1"/>
</dbReference>
<keyword evidence="9" id="KW-1185">Reference proteome</keyword>
<evidence type="ECO:0000256" key="3">
    <source>
        <dbReference type="ARBA" id="ARBA00022771"/>
    </source>
</evidence>
<dbReference type="Gene3D" id="1.10.220.150">
    <property type="entry name" value="Arf GTPase activating protein"/>
    <property type="match status" value="1"/>
</dbReference>
<dbReference type="PROSITE" id="PS50115">
    <property type="entry name" value="ARFGAP"/>
    <property type="match status" value="1"/>
</dbReference>
<evidence type="ECO:0000259" key="7">
    <source>
        <dbReference type="PROSITE" id="PS50115"/>
    </source>
</evidence>
<feature type="compositionally biased region" description="Basic and acidic residues" evidence="6">
    <location>
        <begin position="462"/>
        <end position="479"/>
    </location>
</feature>
<feature type="region of interest" description="Disordered" evidence="6">
    <location>
        <begin position="304"/>
        <end position="337"/>
    </location>
</feature>
<dbReference type="RefSeq" id="XP_001330746.1">
    <property type="nucleotide sequence ID" value="XM_001330710.1"/>
</dbReference>
<dbReference type="CDD" id="cd08204">
    <property type="entry name" value="ArfGap"/>
    <property type="match status" value="1"/>
</dbReference>
<feature type="domain" description="Arf-GAP" evidence="7">
    <location>
        <begin position="6"/>
        <end position="126"/>
    </location>
</feature>
<dbReference type="FunFam" id="1.10.220.150:FF:000009">
    <property type="entry name" value="stromal membrane-associated protein 1 isoform X1"/>
    <property type="match status" value="1"/>
</dbReference>
<feature type="region of interest" description="Disordered" evidence="6">
    <location>
        <begin position="257"/>
        <end position="279"/>
    </location>
</feature>
<gene>
    <name evidence="8" type="ORF">TVAG_319720</name>
</gene>
<dbReference type="SMR" id="A2DQC0"/>
<accession>A2DQC0</accession>
<organism evidence="8 9">
    <name type="scientific">Trichomonas vaginalis (strain ATCC PRA-98 / G3)</name>
    <dbReference type="NCBI Taxonomy" id="412133"/>
    <lineage>
        <taxon>Eukaryota</taxon>
        <taxon>Metamonada</taxon>
        <taxon>Parabasalia</taxon>
        <taxon>Trichomonadida</taxon>
        <taxon>Trichomonadidae</taxon>
        <taxon>Trichomonas</taxon>
    </lineage>
</organism>
<keyword evidence="2" id="KW-0479">Metal-binding</keyword>
<evidence type="ECO:0000256" key="5">
    <source>
        <dbReference type="PROSITE-ProRule" id="PRU00288"/>
    </source>
</evidence>
<feature type="compositionally biased region" description="Basic and acidic residues" evidence="6">
    <location>
        <begin position="353"/>
        <end position="372"/>
    </location>
</feature>
<dbReference type="InterPro" id="IPR038508">
    <property type="entry name" value="ArfGAP_dom_sf"/>
</dbReference>
<dbReference type="Proteomes" id="UP000001542">
    <property type="component" value="Unassembled WGS sequence"/>
</dbReference>
<dbReference type="EMBL" id="DS113231">
    <property type="protein sequence ID" value="EAY17377.1"/>
    <property type="molecule type" value="Genomic_DNA"/>
</dbReference>
<dbReference type="InParanoid" id="A2DQC0"/>
<dbReference type="eggNOG" id="KOG0703">
    <property type="taxonomic scope" value="Eukaryota"/>
</dbReference>
<feature type="compositionally biased region" description="Basic and acidic residues" evidence="6">
    <location>
        <begin position="267"/>
        <end position="278"/>
    </location>
</feature>
<dbReference type="InterPro" id="IPR001164">
    <property type="entry name" value="ArfGAP_dom"/>
</dbReference>
<dbReference type="OMA" id="NHKNYQQ"/>
<keyword evidence="3 5" id="KW-0863">Zinc-finger</keyword>
<proteinExistence type="predicted"/>
<dbReference type="Pfam" id="PF01412">
    <property type="entry name" value="ArfGap"/>
    <property type="match status" value="1"/>
</dbReference>
<protein>
    <submittedName>
        <fullName evidence="8">ARF GAP-like zinc finger-containing protein</fullName>
    </submittedName>
</protein>
<dbReference type="AlphaFoldDB" id="A2DQC0"/>
<dbReference type="PANTHER" id="PTHR45705:SF1">
    <property type="entry name" value="FI20236P1"/>
    <property type="match status" value="1"/>
</dbReference>
<feature type="compositionally biased region" description="Polar residues" evidence="6">
    <location>
        <begin position="192"/>
        <end position="219"/>
    </location>
</feature>
<dbReference type="GO" id="GO:0008270">
    <property type="term" value="F:zinc ion binding"/>
    <property type="evidence" value="ECO:0007669"/>
    <property type="project" value="UniProtKB-KW"/>
</dbReference>
<reference evidence="8" key="2">
    <citation type="journal article" date="2007" name="Science">
        <title>Draft genome sequence of the sexually transmitted pathogen Trichomonas vaginalis.</title>
        <authorList>
            <person name="Carlton J.M."/>
            <person name="Hirt R.P."/>
            <person name="Silva J.C."/>
            <person name="Delcher A.L."/>
            <person name="Schatz M."/>
            <person name="Zhao Q."/>
            <person name="Wortman J.R."/>
            <person name="Bidwell S.L."/>
            <person name="Alsmark U.C.M."/>
            <person name="Besteiro S."/>
            <person name="Sicheritz-Ponten T."/>
            <person name="Noel C.J."/>
            <person name="Dacks J.B."/>
            <person name="Foster P.G."/>
            <person name="Simillion C."/>
            <person name="Van de Peer Y."/>
            <person name="Miranda-Saavedra D."/>
            <person name="Barton G.J."/>
            <person name="Westrop G.D."/>
            <person name="Mueller S."/>
            <person name="Dessi D."/>
            <person name="Fiori P.L."/>
            <person name="Ren Q."/>
            <person name="Paulsen I."/>
            <person name="Zhang H."/>
            <person name="Bastida-Corcuera F.D."/>
            <person name="Simoes-Barbosa A."/>
            <person name="Brown M.T."/>
            <person name="Hayes R.D."/>
            <person name="Mukherjee M."/>
            <person name="Okumura C.Y."/>
            <person name="Schneider R."/>
            <person name="Smith A.J."/>
            <person name="Vanacova S."/>
            <person name="Villalvazo M."/>
            <person name="Haas B.J."/>
            <person name="Pertea M."/>
            <person name="Feldblyum T.V."/>
            <person name="Utterback T.R."/>
            <person name="Shu C.L."/>
            <person name="Osoegawa K."/>
            <person name="de Jong P.J."/>
            <person name="Hrdy I."/>
            <person name="Horvathova L."/>
            <person name="Zubacova Z."/>
            <person name="Dolezal P."/>
            <person name="Malik S.B."/>
            <person name="Logsdon J.M. Jr."/>
            <person name="Henze K."/>
            <person name="Gupta A."/>
            <person name="Wang C.C."/>
            <person name="Dunne R.L."/>
            <person name="Upcroft J.A."/>
            <person name="Upcroft P."/>
            <person name="White O."/>
            <person name="Salzberg S.L."/>
            <person name="Tang P."/>
            <person name="Chiu C.-H."/>
            <person name="Lee Y.-S."/>
            <person name="Embley T.M."/>
            <person name="Coombs G.H."/>
            <person name="Mottram J.C."/>
            <person name="Tachezy J."/>
            <person name="Fraser-Liggett C.M."/>
            <person name="Johnson P.J."/>
        </authorList>
    </citation>
    <scope>NUCLEOTIDE SEQUENCE [LARGE SCALE GENOMIC DNA]</scope>
    <source>
        <strain evidence="8">G3</strain>
    </source>
</reference>
<dbReference type="VEuPathDB" id="TrichDB:TVAGG3_1009550"/>
<dbReference type="InterPro" id="IPR037278">
    <property type="entry name" value="ARFGAP/RecO"/>
</dbReference>
<dbReference type="GO" id="GO:0005096">
    <property type="term" value="F:GTPase activator activity"/>
    <property type="evidence" value="ECO:0000318"/>
    <property type="project" value="GO_Central"/>
</dbReference>
<keyword evidence="1" id="KW-0343">GTPase activation</keyword>
<feature type="region of interest" description="Disordered" evidence="6">
    <location>
        <begin position="419"/>
        <end position="439"/>
    </location>
</feature>
<feature type="compositionally biased region" description="Acidic residues" evidence="6">
    <location>
        <begin position="317"/>
        <end position="329"/>
    </location>
</feature>
<dbReference type="InterPro" id="IPR051718">
    <property type="entry name" value="ARF_GTPase-activating"/>
</dbReference>
<dbReference type="PRINTS" id="PR00405">
    <property type="entry name" value="REVINTRACTNG"/>
</dbReference>
<dbReference type="PANTHER" id="PTHR45705">
    <property type="entry name" value="FI20236P1"/>
    <property type="match status" value="1"/>
</dbReference>
<evidence type="ECO:0000256" key="1">
    <source>
        <dbReference type="ARBA" id="ARBA00022468"/>
    </source>
</evidence>
<feature type="compositionally biased region" description="Basic and acidic residues" evidence="6">
    <location>
        <begin position="422"/>
        <end position="432"/>
    </location>
</feature>
<sequence length="512" mass="59272">MSSRAISLVQRLQRIPENSRCADCLDSRPEWASSKLGIFICLNCSGIHRSLGTHISFVRSCKLDQWTDDQAAVMRAIGNKVANNYWEYNLPANFQRPNSNNRAQMENFIRRKYVDREFARPNCKAPNELPLSKLKGLTDDQINQLIEESARAESQNGQNGLDFDDNDLLDQINFSSKTSDLNKPIPAKSKPEYSQSYGSCNEFPKQNNTEIQQPTQKQSDFSDKLKKGVQDVFNVIGDKFTVIKNYTTEQIKSFNLNFGDSSNNQPKEVETKSEDTPKLDPLSQNFDLGFDENPNEQFDFLYEGKTENVQQAKEQSEPFEIEQNEEEENKLDFGVEKDDKEKEFDFLFDEKPIKITKKEKNPEEKPNKKNEENNDEDFDSFFDKPSEKESSKAKSYQNELESTKKQKIVKEEDFDFLFEDSDDKKTSNPKEIENDEALELDFAKEEKKNTIKDDDFDFLFEESPKPEKKETNAKNDKQKTSNGLDPLAQELDLGFADDKDQDDEFDFLFIKK</sequence>
<evidence type="ECO:0000256" key="6">
    <source>
        <dbReference type="SAM" id="MobiDB-lite"/>
    </source>
</evidence>
<reference evidence="8" key="1">
    <citation type="submission" date="2006-10" db="EMBL/GenBank/DDBJ databases">
        <authorList>
            <person name="Amadeo P."/>
            <person name="Zhao Q."/>
            <person name="Wortman J."/>
            <person name="Fraser-Liggett C."/>
            <person name="Carlton J."/>
        </authorList>
    </citation>
    <scope>NUCLEOTIDE SEQUENCE</scope>
    <source>
        <strain evidence="8">G3</strain>
    </source>
</reference>